<dbReference type="Gene3D" id="1.10.510.10">
    <property type="entry name" value="Transferase(Phosphotransferase) domain 1"/>
    <property type="match status" value="1"/>
</dbReference>
<evidence type="ECO:0000256" key="1">
    <source>
        <dbReference type="ARBA" id="ARBA00022741"/>
    </source>
</evidence>
<dbReference type="PANTHER" id="PTHR27007">
    <property type="match status" value="1"/>
</dbReference>
<dbReference type="AlphaFoldDB" id="A0A1D6FTN3"/>
<dbReference type="InParanoid" id="A0A1D6FTN3"/>
<keyword evidence="2" id="KW-0067">ATP-binding</keyword>
<dbReference type="SUPFAM" id="SSF56112">
    <property type="entry name" value="Protein kinase-like (PK-like)"/>
    <property type="match status" value="1"/>
</dbReference>
<sequence length="68" mass="7964">MSTSYHLLLTRPRGMSISHLRHRNRNLVQLLLGYCRRKGELLMVYYCMPNGSLDKHRLHAEDGKALLE</sequence>
<dbReference type="InterPro" id="IPR011009">
    <property type="entry name" value="Kinase-like_dom_sf"/>
</dbReference>
<keyword evidence="1" id="KW-0547">Nucleotide-binding</keyword>
<accession>A0A1D6FTN3</accession>
<evidence type="ECO:0000313" key="3">
    <source>
        <dbReference type="EMBL" id="AQK94887.1"/>
    </source>
</evidence>
<dbReference type="SMR" id="A0A1D6FTN3"/>
<protein>
    <submittedName>
        <fullName evidence="3">Uncharacterized protein</fullName>
    </submittedName>
</protein>
<dbReference type="GO" id="GO:0005524">
    <property type="term" value="F:ATP binding"/>
    <property type="evidence" value="ECO:0007669"/>
    <property type="project" value="UniProtKB-KW"/>
</dbReference>
<evidence type="ECO:0000256" key="2">
    <source>
        <dbReference type="ARBA" id="ARBA00022840"/>
    </source>
</evidence>
<proteinExistence type="predicted"/>
<reference evidence="3" key="1">
    <citation type="submission" date="2015-12" db="EMBL/GenBank/DDBJ databases">
        <title>Update maize B73 reference genome by single molecule sequencing technologies.</title>
        <authorList>
            <consortium name="Maize Genome Sequencing Project"/>
            <person name="Ware D."/>
        </authorList>
    </citation>
    <scope>NUCLEOTIDE SEQUENCE</scope>
    <source>
        <tissue evidence="3">Seedling</tissue>
    </source>
</reference>
<dbReference type="InterPro" id="IPR050528">
    <property type="entry name" value="L-type_Lectin-RKs"/>
</dbReference>
<name>A0A1D6FTN3_MAIZE</name>
<organism evidence="3">
    <name type="scientific">Zea mays</name>
    <name type="common">Maize</name>
    <dbReference type="NCBI Taxonomy" id="4577"/>
    <lineage>
        <taxon>Eukaryota</taxon>
        <taxon>Viridiplantae</taxon>
        <taxon>Streptophyta</taxon>
        <taxon>Embryophyta</taxon>
        <taxon>Tracheophyta</taxon>
        <taxon>Spermatophyta</taxon>
        <taxon>Magnoliopsida</taxon>
        <taxon>Liliopsida</taxon>
        <taxon>Poales</taxon>
        <taxon>Poaceae</taxon>
        <taxon>PACMAD clade</taxon>
        <taxon>Panicoideae</taxon>
        <taxon>Andropogonodae</taxon>
        <taxon>Andropogoneae</taxon>
        <taxon>Tripsacinae</taxon>
        <taxon>Zea</taxon>
    </lineage>
</organism>
<dbReference type="EMBL" id="CM000784">
    <property type="protein sequence ID" value="AQK94887.1"/>
    <property type="molecule type" value="Genomic_DNA"/>
</dbReference>
<gene>
    <name evidence="3" type="ORF">ZEAMMB73_Zm00001d010786</name>
</gene>